<keyword evidence="2 18" id="KW-0245">EGF-like domain</keyword>
<evidence type="ECO:0000313" key="23">
    <source>
        <dbReference type="Proteomes" id="UP000504640"/>
    </source>
</evidence>
<protein>
    <submittedName>
        <fullName evidence="24">Neurexin 3 isoform X35</fullName>
    </submittedName>
</protein>
<dbReference type="CTD" id="9369"/>
<dbReference type="PANTHER" id="PTHR15036:SF57">
    <property type="entry name" value="NEUREXIN-3"/>
    <property type="match status" value="1"/>
</dbReference>
<dbReference type="FunFam" id="2.60.120.200:FF:000005">
    <property type="entry name" value="neurexin-1 isoform X1"/>
    <property type="match status" value="1"/>
</dbReference>
<evidence type="ECO:0000256" key="2">
    <source>
        <dbReference type="ARBA" id="ARBA00022536"/>
    </source>
</evidence>
<dbReference type="InterPro" id="IPR050372">
    <property type="entry name" value="Neurexin-related_CASP"/>
</dbReference>
<evidence type="ECO:0000256" key="4">
    <source>
        <dbReference type="ARBA" id="ARBA00022723"/>
    </source>
</evidence>
<dbReference type="SMART" id="SM00282">
    <property type="entry name" value="LamG"/>
    <property type="match status" value="6"/>
</dbReference>
<feature type="domain" description="Laminin G" evidence="21">
    <location>
        <begin position="27"/>
        <end position="202"/>
    </location>
</feature>
<keyword evidence="3 20" id="KW-0812">Transmembrane</keyword>
<sequence>MSFTLHSVFFTLKVSILLGSLLGLCLGLEFMGLPNQWARYLRWDASTRGDLSFQLKTNVSTGLLLYLDDGGVCDFLCLSLVDGRIQLRFSMDCAETAVLSNKQVNDSSWHFLMVSRDRLRTALMLDGEGQAGELQPQRPYMDVVSDLFLGGVPADIRPSALTLDGVQAMPGFKGLILDLKYGNSEPRLLGSQGVQLDAEGSCGERPCENGGICFLLDGHPTCDCSTTGYGGKLCSEAREENVATFRGSEYLCYDLSQNPIQSSSDEITLSFKTWQRNGLILHTGKSADYVNLALKDGAVSLVINLGSGAFEAIVEPVNGKFNDNAWHDVKVTRNLRQVTISVDGILTTTGYTQEDYTMLGSDDFFYVGGSPSTADLPGSPVSNNFMGCLKEVVYKNNDIRLELSRLARIGDTKMKIYGEVVFKCENVATLDPINFETPEAYISLPKWNTKRMGSISFDFRTTEPNGLILFTHGKPQERKDARSQKNTKVDFFAVELLDGNLYLLLDMGSGTIKVKATQKKANDGEWYHVDIQRDGRSGTISVNSRRTPFTASGESEILDLEGDMYLGGLPENRAGLILPTELWTAMLNYGYVGCIRDLFIDGRSKNIRQLAEMQNAAGVKSSCSRMSAKQCDSYPCKNNAVCKDGWNRFICDCTGTGYWGRTCEREASILSYDGSMYMKIIMPMVMHTEAEDVSFRFMSQRAYGLLVATTSRDSADTLRLELDGGRVKLMVNLGKGPETLYAGQKLNDNEWHTVRVVRRGKSLKLTVDDDVAEGTMVGDHTRLEFHNIETGIMTEKRYISVVPSSFIGHLQSLMFNGLLYIDLCKNGDIDYCELKARFGLRNIIADPVTFKTKSSYLSLATLQAYTSMHLFFQFKTTSPDGFILFNSGDGNDFIAVELVKGYIHYVFDLGNGPNVIKGNSDRPLNDNQWHNVVITRDNSNTHSLKVDTRVVTQVINGAKNLDLKGDLYMAGLAQGMYSNLPKLVASRDGFQGCLASVDLNGRLPDLINDALHRSGQIERGCEGPSTTCQEDSCANQGVCMQQWEGFTCDCSMTSYSGNQCNDPGATYIFGKSGGLILYTWPANDRPSTRSDRLAVGFSTTVKDGILVRIDSAPGLGDFLQLHIEQGKIGVVFNIGTVDISIKEERTPVNDGKYHVVRFTRNGGNATLQVDNWPVNEHYPTGRQLTIFNTQAQIAIGGKDKGRLFQGQLSGLYYDGLKVLNMAAENNPNIKINGSVRLVGEVPSILGTTQTTSMPPEMSTTVMETTTTMATTTTRKNRSTASIQPTSDDLVSSAECSSDDEDFVECEPSTGRSANPTEPGIRRVPGASEVIRESSSTTGMVVGIVAAAALCILILLYAMYKYRNRDEGSYQVDETRNYISNSAQSNGTLMKEKQQSSKSGHKKQKNKDREYYV</sequence>
<evidence type="ECO:0000256" key="9">
    <source>
        <dbReference type="ARBA" id="ARBA00022974"/>
    </source>
</evidence>
<dbReference type="RefSeq" id="XP_032143107.1">
    <property type="nucleotide sequence ID" value="XM_032287216.1"/>
</dbReference>
<dbReference type="FunFam" id="2.60.120.200:FF:000007">
    <property type="entry name" value="neurexin-1 isoform X1"/>
    <property type="match status" value="1"/>
</dbReference>
<evidence type="ECO:0000256" key="20">
    <source>
        <dbReference type="SAM" id="Phobius"/>
    </source>
</evidence>
<dbReference type="FunFam" id="2.10.25.10:FF:000029">
    <property type="entry name" value="neurexin-1 isoform X1"/>
    <property type="match status" value="1"/>
</dbReference>
<dbReference type="Gene3D" id="2.60.120.200">
    <property type="match status" value="6"/>
</dbReference>
<dbReference type="CDD" id="cd00054">
    <property type="entry name" value="EGF_CA"/>
    <property type="match status" value="2"/>
</dbReference>
<dbReference type="GeneID" id="116557652"/>
<feature type="domain" description="Laminin G" evidence="21">
    <location>
        <begin position="1065"/>
        <end position="1235"/>
    </location>
</feature>
<keyword evidence="10 20" id="KW-1133">Transmembrane helix</keyword>
<dbReference type="GO" id="GO:0071625">
    <property type="term" value="P:vocalization behavior"/>
    <property type="evidence" value="ECO:0007669"/>
    <property type="project" value="UniProtKB-ARBA"/>
</dbReference>
<keyword evidence="23" id="KW-1185">Reference proteome</keyword>
<keyword evidence="12 20" id="KW-0472">Membrane</keyword>
<evidence type="ECO:0000256" key="1">
    <source>
        <dbReference type="ARBA" id="ARBA00010241"/>
    </source>
</evidence>
<feature type="domain" description="EGF-like" evidence="22">
    <location>
        <begin position="1024"/>
        <end position="1061"/>
    </location>
</feature>
<keyword evidence="16" id="KW-0966">Cell projection</keyword>
<dbReference type="GO" id="GO:0007158">
    <property type="term" value="P:neuron cell-cell adhesion"/>
    <property type="evidence" value="ECO:0007669"/>
    <property type="project" value="UniProtKB-ARBA"/>
</dbReference>
<dbReference type="GO" id="GO:0046872">
    <property type="term" value="F:metal ion binding"/>
    <property type="evidence" value="ECO:0007669"/>
    <property type="project" value="UniProtKB-KW"/>
</dbReference>
<dbReference type="GO" id="GO:0007612">
    <property type="term" value="P:learning"/>
    <property type="evidence" value="ECO:0007669"/>
    <property type="project" value="UniProtKB-ARBA"/>
</dbReference>
<dbReference type="CDD" id="cd00110">
    <property type="entry name" value="LamG"/>
    <property type="match status" value="6"/>
</dbReference>
<evidence type="ECO:0000256" key="11">
    <source>
        <dbReference type="ARBA" id="ARBA00023018"/>
    </source>
</evidence>
<dbReference type="GO" id="GO:0030534">
    <property type="term" value="P:adult behavior"/>
    <property type="evidence" value="ECO:0007669"/>
    <property type="project" value="UniProtKB-ARBA"/>
</dbReference>
<dbReference type="FunFam" id="2.60.120.200:FF:000004">
    <property type="entry name" value="neurexin-1 isoform X1"/>
    <property type="match status" value="1"/>
</dbReference>
<comment type="similarity">
    <text evidence="1">Belongs to the neurexin family.</text>
</comment>
<dbReference type="InterPro" id="IPR003585">
    <property type="entry name" value="Neurexin-like"/>
</dbReference>
<keyword evidence="9" id="KW-0654">Proteoglycan</keyword>
<dbReference type="GO" id="GO:0042734">
    <property type="term" value="C:presynaptic membrane"/>
    <property type="evidence" value="ECO:0007669"/>
    <property type="project" value="UniProtKB-SubCell"/>
</dbReference>
<keyword evidence="13" id="KW-1015">Disulfide bond</keyword>
<feature type="domain" description="Laminin G" evidence="21">
    <location>
        <begin position="431"/>
        <end position="623"/>
    </location>
</feature>
<feature type="domain" description="EGF-like" evidence="22">
    <location>
        <begin position="198"/>
        <end position="235"/>
    </location>
</feature>
<feature type="domain" description="Laminin G" evidence="21">
    <location>
        <begin position="846"/>
        <end position="1021"/>
    </location>
</feature>
<proteinExistence type="inferred from homology"/>
<evidence type="ECO:0000256" key="14">
    <source>
        <dbReference type="ARBA" id="ARBA00023180"/>
    </source>
</evidence>
<evidence type="ECO:0000313" key="24">
    <source>
        <dbReference type="RefSeq" id="XP_032143107.1"/>
    </source>
</evidence>
<evidence type="ECO:0000256" key="10">
    <source>
        <dbReference type="ARBA" id="ARBA00022989"/>
    </source>
</evidence>
<evidence type="ECO:0000256" key="16">
    <source>
        <dbReference type="ARBA" id="ARBA00023273"/>
    </source>
</evidence>
<dbReference type="PROSITE" id="PS50026">
    <property type="entry name" value="EGF_3"/>
    <property type="match status" value="3"/>
</dbReference>
<keyword evidence="5" id="KW-0732">Signal</keyword>
<dbReference type="Proteomes" id="UP000504640">
    <property type="component" value="Unplaced"/>
</dbReference>
<feature type="region of interest" description="Disordered" evidence="19">
    <location>
        <begin position="1270"/>
        <end position="1327"/>
    </location>
</feature>
<evidence type="ECO:0000256" key="6">
    <source>
        <dbReference type="ARBA" id="ARBA00022737"/>
    </source>
</evidence>
<dbReference type="InterPro" id="IPR000742">
    <property type="entry name" value="EGF"/>
</dbReference>
<dbReference type="SMART" id="SM00181">
    <property type="entry name" value="EGF"/>
    <property type="match status" value="3"/>
</dbReference>
<keyword evidence="4" id="KW-0479">Metal-binding</keyword>
<feature type="region of interest" description="Disordered" evidence="19">
    <location>
        <begin position="1380"/>
        <end position="1412"/>
    </location>
</feature>
<dbReference type="InterPro" id="IPR001791">
    <property type="entry name" value="Laminin_G"/>
</dbReference>
<comment type="subcellular location">
    <subcellularLocation>
        <location evidence="17">Presynaptic cell membrane</location>
        <topology evidence="17">Single-pass type I membrane protein</topology>
    </subcellularLocation>
</comment>
<feature type="domain" description="EGF-like" evidence="22">
    <location>
        <begin position="627"/>
        <end position="664"/>
    </location>
</feature>
<evidence type="ECO:0000256" key="12">
    <source>
        <dbReference type="ARBA" id="ARBA00023136"/>
    </source>
</evidence>
<feature type="domain" description="Laminin G" evidence="21">
    <location>
        <begin position="669"/>
        <end position="832"/>
    </location>
</feature>
<dbReference type="PROSITE" id="PS00010">
    <property type="entry name" value="ASX_HYDROXYL"/>
    <property type="match status" value="1"/>
</dbReference>
<dbReference type="Gene3D" id="2.10.25.10">
    <property type="entry name" value="Laminin"/>
    <property type="match status" value="3"/>
</dbReference>
<dbReference type="PANTHER" id="PTHR15036">
    <property type="entry name" value="PIKACHURIN-LIKE PROTEIN"/>
    <property type="match status" value="1"/>
</dbReference>
<dbReference type="FunFam" id="2.60.120.200:FF:000003">
    <property type="entry name" value="neurexin-1 isoform X1"/>
    <property type="match status" value="1"/>
</dbReference>
<organism evidence="23 24">
    <name type="scientific">Sapajus apella</name>
    <name type="common">Brown-capped capuchin</name>
    <name type="synonym">Cebus apella</name>
    <dbReference type="NCBI Taxonomy" id="9515"/>
    <lineage>
        <taxon>Eukaryota</taxon>
        <taxon>Metazoa</taxon>
        <taxon>Chordata</taxon>
        <taxon>Craniata</taxon>
        <taxon>Vertebrata</taxon>
        <taxon>Euteleostomi</taxon>
        <taxon>Mammalia</taxon>
        <taxon>Eutheria</taxon>
        <taxon>Euarchontoglires</taxon>
        <taxon>Primates</taxon>
        <taxon>Haplorrhini</taxon>
        <taxon>Platyrrhini</taxon>
        <taxon>Cebidae</taxon>
        <taxon>Cebinae</taxon>
        <taxon>Sapajus</taxon>
    </lineage>
</organism>
<dbReference type="InterPro" id="IPR013320">
    <property type="entry name" value="ConA-like_dom_sf"/>
</dbReference>
<dbReference type="InterPro" id="IPR000152">
    <property type="entry name" value="EGF-type_Asp/Asn_hydroxyl_site"/>
</dbReference>
<evidence type="ECO:0000256" key="17">
    <source>
        <dbReference type="ARBA" id="ARBA00035005"/>
    </source>
</evidence>
<accession>A0A6J3IL03</accession>
<keyword evidence="8" id="KW-0130">Cell adhesion</keyword>
<gene>
    <name evidence="24" type="primary">NRXN3</name>
</gene>
<reference evidence="24" key="1">
    <citation type="submission" date="2025-08" db="UniProtKB">
        <authorList>
            <consortium name="RefSeq"/>
        </authorList>
    </citation>
    <scope>IDENTIFICATION</scope>
    <source>
        <tissue evidence="24">Blood</tissue>
    </source>
</reference>
<dbReference type="GO" id="GO:0035176">
    <property type="term" value="P:social behavior"/>
    <property type="evidence" value="ECO:0007669"/>
    <property type="project" value="UniProtKB-ARBA"/>
</dbReference>
<dbReference type="PROSITE" id="PS50025">
    <property type="entry name" value="LAM_G_DOMAIN"/>
    <property type="match status" value="6"/>
</dbReference>
<dbReference type="SUPFAM" id="SSF49899">
    <property type="entry name" value="Concanavalin A-like lectins/glucanases"/>
    <property type="match status" value="6"/>
</dbReference>
<evidence type="ECO:0000259" key="21">
    <source>
        <dbReference type="PROSITE" id="PS50025"/>
    </source>
</evidence>
<dbReference type="Pfam" id="PF02210">
    <property type="entry name" value="Laminin_G_2"/>
    <property type="match status" value="6"/>
</dbReference>
<evidence type="ECO:0000256" key="19">
    <source>
        <dbReference type="SAM" id="MobiDB-lite"/>
    </source>
</evidence>
<name>A0A6J3IL03_SAPAP</name>
<keyword evidence="6" id="KW-0677">Repeat</keyword>
<feature type="transmembrane region" description="Helical" evidence="20">
    <location>
        <begin position="1339"/>
        <end position="1359"/>
    </location>
</feature>
<dbReference type="FunFam" id="2.10.25.10:FF:000015">
    <property type="entry name" value="neurexin-1 isoform X1"/>
    <property type="match status" value="1"/>
</dbReference>
<evidence type="ECO:0000259" key="22">
    <source>
        <dbReference type="PROSITE" id="PS50026"/>
    </source>
</evidence>
<evidence type="ECO:0000256" key="5">
    <source>
        <dbReference type="ARBA" id="ARBA00022729"/>
    </source>
</evidence>
<evidence type="ECO:0000256" key="18">
    <source>
        <dbReference type="PROSITE-ProRule" id="PRU00076"/>
    </source>
</evidence>
<feature type="domain" description="Laminin G" evidence="21">
    <location>
        <begin position="242"/>
        <end position="424"/>
    </location>
</feature>
<dbReference type="FunFam" id="2.60.120.200:FF:000001">
    <property type="entry name" value="neurexin-1 isoform X1"/>
    <property type="match status" value="1"/>
</dbReference>
<feature type="compositionally biased region" description="Polar residues" evidence="19">
    <location>
        <begin position="1278"/>
        <end position="1295"/>
    </location>
</feature>
<comment type="caution">
    <text evidence="18">Lacks conserved residue(s) required for the propagation of feature annotation.</text>
</comment>
<keyword evidence="15" id="KW-0357">Heparan sulfate</keyword>
<keyword evidence="7" id="KW-0106">Calcium</keyword>
<dbReference type="InterPro" id="IPR027789">
    <property type="entry name" value="Syndecan/Neurexin_dom"/>
</dbReference>
<evidence type="ECO:0000256" key="8">
    <source>
        <dbReference type="ARBA" id="ARBA00022889"/>
    </source>
</evidence>
<evidence type="ECO:0000256" key="15">
    <source>
        <dbReference type="ARBA" id="ARBA00023207"/>
    </source>
</evidence>
<keyword evidence="11" id="KW-0770">Synapse</keyword>
<dbReference type="Pfam" id="PF01034">
    <property type="entry name" value="Syndecan"/>
    <property type="match status" value="1"/>
</dbReference>
<evidence type="ECO:0000256" key="7">
    <source>
        <dbReference type="ARBA" id="ARBA00022837"/>
    </source>
</evidence>
<evidence type="ECO:0000256" key="3">
    <source>
        <dbReference type="ARBA" id="ARBA00022692"/>
    </source>
</evidence>
<evidence type="ECO:0000256" key="13">
    <source>
        <dbReference type="ARBA" id="ARBA00023157"/>
    </source>
</evidence>
<keyword evidence="14" id="KW-0325">Glycoprotein</keyword>
<dbReference type="SMART" id="SM00294">
    <property type="entry name" value="4.1m"/>
    <property type="match status" value="1"/>
</dbReference>